<evidence type="ECO:0000313" key="3">
    <source>
        <dbReference type="Proteomes" id="UP000184148"/>
    </source>
</evidence>
<protein>
    <submittedName>
        <fullName evidence="2">Uncharacterized protein</fullName>
    </submittedName>
</protein>
<accession>A0A1M4SYP1</accession>
<proteinExistence type="predicted"/>
<feature type="transmembrane region" description="Helical" evidence="1">
    <location>
        <begin position="20"/>
        <end position="41"/>
    </location>
</feature>
<dbReference type="EMBL" id="FQUY01000001">
    <property type="protein sequence ID" value="SHE37322.1"/>
    <property type="molecule type" value="Genomic_DNA"/>
</dbReference>
<evidence type="ECO:0000313" key="2">
    <source>
        <dbReference type="EMBL" id="SHE37322.1"/>
    </source>
</evidence>
<keyword evidence="1" id="KW-0472">Membrane</keyword>
<organism evidence="2 3">
    <name type="scientific">Desulforamulus putei DSM 12395</name>
    <dbReference type="NCBI Taxonomy" id="1121429"/>
    <lineage>
        <taxon>Bacteria</taxon>
        <taxon>Bacillati</taxon>
        <taxon>Bacillota</taxon>
        <taxon>Clostridia</taxon>
        <taxon>Eubacteriales</taxon>
        <taxon>Peptococcaceae</taxon>
        <taxon>Desulforamulus</taxon>
    </lineage>
</organism>
<dbReference type="Proteomes" id="UP000184148">
    <property type="component" value="Unassembled WGS sequence"/>
</dbReference>
<sequence length="45" mass="4792">MSSASRMAENCVSLTNPIAGTLAAVPVGDFVFFIPLLDGLFCQMR</sequence>
<dbReference type="STRING" id="1121429.SAMN02745133_00285"/>
<evidence type="ECO:0000256" key="1">
    <source>
        <dbReference type="SAM" id="Phobius"/>
    </source>
</evidence>
<keyword evidence="1" id="KW-1133">Transmembrane helix</keyword>
<reference evidence="3" key="1">
    <citation type="submission" date="2016-11" db="EMBL/GenBank/DDBJ databases">
        <authorList>
            <person name="Varghese N."/>
            <person name="Submissions S."/>
        </authorList>
    </citation>
    <scope>NUCLEOTIDE SEQUENCE [LARGE SCALE GENOMIC DNA]</scope>
    <source>
        <strain evidence="3">DSM 12395</strain>
    </source>
</reference>
<name>A0A1M4SYP1_9FIRM</name>
<keyword evidence="1" id="KW-0812">Transmembrane</keyword>
<dbReference type="AlphaFoldDB" id="A0A1M4SYP1"/>
<gene>
    <name evidence="2" type="ORF">SAMN02745133_00285</name>
</gene>
<keyword evidence="3" id="KW-1185">Reference proteome</keyword>